<evidence type="ECO:0000313" key="4">
    <source>
        <dbReference type="EMBL" id="KAK7792251.1"/>
    </source>
</evidence>
<evidence type="ECO:0000259" key="3">
    <source>
        <dbReference type="PROSITE" id="PS50041"/>
    </source>
</evidence>
<evidence type="ECO:0000256" key="2">
    <source>
        <dbReference type="SAM" id="SignalP"/>
    </source>
</evidence>
<dbReference type="InterPro" id="IPR016187">
    <property type="entry name" value="CTDL_fold"/>
</dbReference>
<accession>A0AAN9VC83</accession>
<dbReference type="PROSITE" id="PS50041">
    <property type="entry name" value="C_TYPE_LECTIN_2"/>
    <property type="match status" value="1"/>
</dbReference>
<dbReference type="CDD" id="cd00037">
    <property type="entry name" value="CLECT"/>
    <property type="match status" value="1"/>
</dbReference>
<dbReference type="EMBL" id="JAZDUA010000461">
    <property type="protein sequence ID" value="KAK7792251.1"/>
    <property type="molecule type" value="Genomic_DNA"/>
</dbReference>
<keyword evidence="2" id="KW-0732">Signal</keyword>
<dbReference type="Gene3D" id="3.10.100.10">
    <property type="entry name" value="Mannose-Binding Protein A, subunit A"/>
    <property type="match status" value="1"/>
</dbReference>
<dbReference type="InterPro" id="IPR001304">
    <property type="entry name" value="C-type_lectin-like"/>
</dbReference>
<feature type="domain" description="C-type lectin" evidence="3">
    <location>
        <begin position="187"/>
        <end position="297"/>
    </location>
</feature>
<feature type="chain" id="PRO_5042828074" description="C-type lectin domain-containing protein" evidence="2">
    <location>
        <begin position="23"/>
        <end position="298"/>
    </location>
</feature>
<gene>
    <name evidence="4" type="ORF">R5R35_012863</name>
</gene>
<dbReference type="SUPFAM" id="SSF56436">
    <property type="entry name" value="C-type lectin-like"/>
    <property type="match status" value="1"/>
</dbReference>
<feature type="signal peptide" evidence="2">
    <location>
        <begin position="1"/>
        <end position="22"/>
    </location>
</feature>
<dbReference type="SMART" id="SM00034">
    <property type="entry name" value="CLECT"/>
    <property type="match status" value="1"/>
</dbReference>
<reference evidence="4 5" key="1">
    <citation type="submission" date="2024-03" db="EMBL/GenBank/DDBJ databases">
        <title>The genome assembly and annotation of the cricket Gryllus longicercus Weissman &amp; Gray.</title>
        <authorList>
            <person name="Szrajer S."/>
            <person name="Gray D."/>
            <person name="Ylla G."/>
        </authorList>
    </citation>
    <scope>NUCLEOTIDE SEQUENCE [LARGE SCALE GENOMIC DNA]</scope>
    <source>
        <strain evidence="4">DAG 2021-001</strain>
        <tissue evidence="4">Whole body minus gut</tissue>
    </source>
</reference>
<proteinExistence type="predicted"/>
<dbReference type="AlphaFoldDB" id="A0AAN9VC83"/>
<dbReference type="Pfam" id="PF00059">
    <property type="entry name" value="Lectin_C"/>
    <property type="match status" value="1"/>
</dbReference>
<comment type="caution">
    <text evidence="4">The sequence shown here is derived from an EMBL/GenBank/DDBJ whole genome shotgun (WGS) entry which is preliminary data.</text>
</comment>
<organism evidence="4 5">
    <name type="scientific">Gryllus longicercus</name>
    <dbReference type="NCBI Taxonomy" id="2509291"/>
    <lineage>
        <taxon>Eukaryota</taxon>
        <taxon>Metazoa</taxon>
        <taxon>Ecdysozoa</taxon>
        <taxon>Arthropoda</taxon>
        <taxon>Hexapoda</taxon>
        <taxon>Insecta</taxon>
        <taxon>Pterygota</taxon>
        <taxon>Neoptera</taxon>
        <taxon>Polyneoptera</taxon>
        <taxon>Orthoptera</taxon>
        <taxon>Ensifera</taxon>
        <taxon>Gryllidea</taxon>
        <taxon>Grylloidea</taxon>
        <taxon>Gryllidae</taxon>
        <taxon>Gryllinae</taxon>
        <taxon>Gryllus</taxon>
    </lineage>
</organism>
<evidence type="ECO:0000256" key="1">
    <source>
        <dbReference type="SAM" id="MobiDB-lite"/>
    </source>
</evidence>
<feature type="compositionally biased region" description="Basic and acidic residues" evidence="1">
    <location>
        <begin position="130"/>
        <end position="142"/>
    </location>
</feature>
<name>A0AAN9VC83_9ORTH</name>
<dbReference type="InterPro" id="IPR016186">
    <property type="entry name" value="C-type_lectin-like/link_sf"/>
</dbReference>
<sequence>MLISLPSYFILLPLLLPLHLLSFSKFRLVPISSTHWNGEVSEISGLVSESPRRRKRKQKATVAPRLSPREASLGPNCFSAALQLAAAAASEHGMIVRSALVLAMASALSLAGAGAGAESCAEGPSPPGGEGRRPRPARSPDRRRGRFMSWDSEDGDGVPAPMPSPCELPPPCPPRGFAPFPPTVGFYRPHAAPARWQFARQLCLKDDAHLALPSSQIEVKVLIELMKMNNMTSIYVGFYKTKKGEYFSVLGKKMSEKEAALWNVARHSPEDSAECVALDAEGFAPSPCDALLPFVCEL</sequence>
<evidence type="ECO:0000313" key="5">
    <source>
        <dbReference type="Proteomes" id="UP001378592"/>
    </source>
</evidence>
<dbReference type="Proteomes" id="UP001378592">
    <property type="component" value="Unassembled WGS sequence"/>
</dbReference>
<protein>
    <recommendedName>
        <fullName evidence="3">C-type lectin domain-containing protein</fullName>
    </recommendedName>
</protein>
<keyword evidence="5" id="KW-1185">Reference proteome</keyword>
<feature type="region of interest" description="Disordered" evidence="1">
    <location>
        <begin position="116"/>
        <end position="164"/>
    </location>
</feature>